<dbReference type="InterPro" id="IPR045584">
    <property type="entry name" value="Pilin-like"/>
</dbReference>
<evidence type="ECO:0000313" key="3">
    <source>
        <dbReference type="EMBL" id="SFI91712.1"/>
    </source>
</evidence>
<protein>
    <submittedName>
        <fullName evidence="3">Prepilin-type N-terminal cleavage/methylation domain-containing protein</fullName>
    </submittedName>
</protein>
<dbReference type="AlphaFoldDB" id="A0A1I3M419"/>
<keyword evidence="1" id="KW-0812">Transmembrane</keyword>
<accession>A0A1I3M419</accession>
<dbReference type="EMBL" id="FOQD01000013">
    <property type="protein sequence ID" value="SFI91712.1"/>
    <property type="molecule type" value="Genomic_DNA"/>
</dbReference>
<dbReference type="PANTHER" id="PTHR30093">
    <property type="entry name" value="GENERAL SECRETION PATHWAY PROTEIN G"/>
    <property type="match status" value="1"/>
</dbReference>
<dbReference type="Pfam" id="PF07596">
    <property type="entry name" value="SBP_bac_10"/>
    <property type="match status" value="1"/>
</dbReference>
<feature type="transmembrane region" description="Helical" evidence="1">
    <location>
        <begin position="21"/>
        <end position="45"/>
    </location>
</feature>
<dbReference type="Gene3D" id="3.30.700.10">
    <property type="entry name" value="Glycoprotein, Type 4 Pilin"/>
    <property type="match status" value="1"/>
</dbReference>
<gene>
    <name evidence="3" type="ORF">SAMN05421753_113151</name>
</gene>
<dbReference type="RefSeq" id="WP_175517625.1">
    <property type="nucleotide sequence ID" value="NZ_FOQD01000013.1"/>
</dbReference>
<keyword evidence="4" id="KW-1185">Reference proteome</keyword>
<keyword evidence="1" id="KW-0472">Membrane</keyword>
<proteinExistence type="predicted"/>
<dbReference type="SUPFAM" id="SSF54523">
    <property type="entry name" value="Pili subunits"/>
    <property type="match status" value="1"/>
</dbReference>
<feature type="domain" description="DUF1559" evidence="2">
    <location>
        <begin position="46"/>
        <end position="352"/>
    </location>
</feature>
<evidence type="ECO:0000259" key="2">
    <source>
        <dbReference type="Pfam" id="PF07596"/>
    </source>
</evidence>
<organism evidence="3 4">
    <name type="scientific">Planctomicrobium piriforme</name>
    <dbReference type="NCBI Taxonomy" id="1576369"/>
    <lineage>
        <taxon>Bacteria</taxon>
        <taxon>Pseudomonadati</taxon>
        <taxon>Planctomycetota</taxon>
        <taxon>Planctomycetia</taxon>
        <taxon>Planctomycetales</taxon>
        <taxon>Planctomycetaceae</taxon>
        <taxon>Planctomicrobium</taxon>
    </lineage>
</organism>
<dbReference type="PANTHER" id="PTHR30093:SF2">
    <property type="entry name" value="TYPE II SECRETION SYSTEM PROTEIN H"/>
    <property type="match status" value="1"/>
</dbReference>
<dbReference type="STRING" id="1576369.SAMN05421753_113151"/>
<dbReference type="Proteomes" id="UP000199518">
    <property type="component" value="Unassembled WGS sequence"/>
</dbReference>
<evidence type="ECO:0000313" key="4">
    <source>
        <dbReference type="Proteomes" id="UP000199518"/>
    </source>
</evidence>
<dbReference type="Pfam" id="PF07963">
    <property type="entry name" value="N_methyl"/>
    <property type="match status" value="1"/>
</dbReference>
<keyword evidence="1" id="KW-1133">Transmembrane helix</keyword>
<sequence>MSRRQRVMNQLPARTQRSRSAFTLIELLVVIAIVAVLLAIALPVLQNARETARRNQCANNLKQLGLALHRYHDAHKVFPAGQVSISQLADSIGRFADPQEARIQNSGAKPTRPGAQGTSWILAVLPMINQEAVYNSWKFNTNVRGNGEQPSQPARLEIPSLYCPSRRSSMEANGRFSSCERVDDAWGSGGSDYAGCTGSGIAFKDDDPSQRQTYWLNANQLAATILPGGTTSPFAQSPTQVGVFGVNSRTTIAEISDGTSSTLLVAERRLFSNASIGNAYPIANSSTPNQRRSSDGWAFGGPATLCTTRLPPQPPGPQFGRHFDEAGGEHPLGVNIVCADGSIHFISLNIDLRTWNNLGNMSQGAPVTLF</sequence>
<dbReference type="InterPro" id="IPR011453">
    <property type="entry name" value="DUF1559"/>
</dbReference>
<dbReference type="InterPro" id="IPR012902">
    <property type="entry name" value="N_methyl_site"/>
</dbReference>
<reference evidence="4" key="1">
    <citation type="submission" date="2016-10" db="EMBL/GenBank/DDBJ databases">
        <authorList>
            <person name="Varghese N."/>
            <person name="Submissions S."/>
        </authorList>
    </citation>
    <scope>NUCLEOTIDE SEQUENCE [LARGE SCALE GENOMIC DNA]</scope>
    <source>
        <strain evidence="4">DSM 26348</strain>
    </source>
</reference>
<evidence type="ECO:0000256" key="1">
    <source>
        <dbReference type="SAM" id="Phobius"/>
    </source>
</evidence>
<dbReference type="NCBIfam" id="TIGR02532">
    <property type="entry name" value="IV_pilin_GFxxxE"/>
    <property type="match status" value="1"/>
</dbReference>
<name>A0A1I3M419_9PLAN</name>